<dbReference type="Proteomes" id="UP000278807">
    <property type="component" value="Unassembled WGS sequence"/>
</dbReference>
<gene>
    <name evidence="1" type="ORF">HNAJ_LOCUS6971</name>
</gene>
<dbReference type="AlphaFoldDB" id="A0A3P7S6L0"/>
<keyword evidence="2" id="KW-1185">Reference proteome</keyword>
<accession>A0A3P7S6L0</accession>
<reference evidence="1 2" key="1">
    <citation type="submission" date="2018-11" db="EMBL/GenBank/DDBJ databases">
        <authorList>
            <consortium name="Pathogen Informatics"/>
        </authorList>
    </citation>
    <scope>NUCLEOTIDE SEQUENCE [LARGE SCALE GENOMIC DNA]</scope>
</reference>
<dbReference type="EMBL" id="UZAE01009423">
    <property type="protein sequence ID" value="VDO02831.1"/>
    <property type="molecule type" value="Genomic_DNA"/>
</dbReference>
<organism evidence="1 2">
    <name type="scientific">Rodentolepis nana</name>
    <name type="common">Dwarf tapeworm</name>
    <name type="synonym">Hymenolepis nana</name>
    <dbReference type="NCBI Taxonomy" id="102285"/>
    <lineage>
        <taxon>Eukaryota</taxon>
        <taxon>Metazoa</taxon>
        <taxon>Spiralia</taxon>
        <taxon>Lophotrochozoa</taxon>
        <taxon>Platyhelminthes</taxon>
        <taxon>Cestoda</taxon>
        <taxon>Eucestoda</taxon>
        <taxon>Cyclophyllidea</taxon>
        <taxon>Hymenolepididae</taxon>
        <taxon>Rodentolepis</taxon>
    </lineage>
</organism>
<name>A0A3P7S6L0_RODNA</name>
<dbReference type="OrthoDB" id="10382755at2759"/>
<protein>
    <submittedName>
        <fullName evidence="1">Uncharacterized protein</fullName>
    </submittedName>
</protein>
<evidence type="ECO:0000313" key="1">
    <source>
        <dbReference type="EMBL" id="VDO02831.1"/>
    </source>
</evidence>
<proteinExistence type="predicted"/>
<evidence type="ECO:0000313" key="2">
    <source>
        <dbReference type="Proteomes" id="UP000278807"/>
    </source>
</evidence>
<sequence length="137" mass="15915">MIEASSRNRMCQLILRHVHKRTLKCVNDILNTNPIIRGLVQGLKYEHFQGTLLKYEQKAILDIVTWEVFWCDFICGLLEDFDPNIKETIKCFVSGMSYEAYCIELSRFVAEIEARTNADFVRDLKDIAIMSFDTVGK</sequence>